<keyword evidence="4" id="KW-1185">Reference proteome</keyword>
<dbReference type="RefSeq" id="WP_166223147.1">
    <property type="nucleotide sequence ID" value="NZ_CP049989.1"/>
</dbReference>
<organism evidence="3 4">
    <name type="scientific">Hydrogenophaga crocea</name>
    <dbReference type="NCBI Taxonomy" id="2716225"/>
    <lineage>
        <taxon>Bacteria</taxon>
        <taxon>Pseudomonadati</taxon>
        <taxon>Pseudomonadota</taxon>
        <taxon>Betaproteobacteria</taxon>
        <taxon>Burkholderiales</taxon>
        <taxon>Comamonadaceae</taxon>
        <taxon>Hydrogenophaga</taxon>
    </lineage>
</organism>
<protein>
    <submittedName>
        <fullName evidence="3">Uncharacterized protein</fullName>
    </submittedName>
</protein>
<accession>A0A6G8ICE8</accession>
<dbReference type="KEGG" id="hcz:G9Q37_00800"/>
<dbReference type="Proteomes" id="UP000503162">
    <property type="component" value="Chromosome"/>
</dbReference>
<proteinExistence type="predicted"/>
<evidence type="ECO:0000313" key="3">
    <source>
        <dbReference type="EMBL" id="QIM50771.1"/>
    </source>
</evidence>
<evidence type="ECO:0000256" key="2">
    <source>
        <dbReference type="SAM" id="MobiDB-lite"/>
    </source>
</evidence>
<evidence type="ECO:0000313" key="4">
    <source>
        <dbReference type="Proteomes" id="UP000503162"/>
    </source>
</evidence>
<dbReference type="EMBL" id="CP049989">
    <property type="protein sequence ID" value="QIM50771.1"/>
    <property type="molecule type" value="Genomic_DNA"/>
</dbReference>
<gene>
    <name evidence="3" type="ORF">G9Q37_00800</name>
</gene>
<sequence>MIESDLAQMSAAELQARAEELIRQAQQQSTREFESTLNFLSDKLKTMGKTKRDAVVHLVKMMTSIEAEQTLTELNTMAGRPTQRKSTRSDLDASGMPPEVGVTYMLPTGVVWTRKNKTGVTRRDFAEHAKTTTWAAMRV</sequence>
<dbReference type="AlphaFoldDB" id="A0A6G8ICE8"/>
<reference evidence="3 4" key="1">
    <citation type="submission" date="2020-03" db="EMBL/GenBank/DDBJ databases">
        <title>Hydrogenophaga sp. nov. isolated from cyanobacterial mat.</title>
        <authorList>
            <person name="Thorat V."/>
            <person name="Kirdat K."/>
            <person name="Tiwarekar B."/>
            <person name="Costa E.D."/>
            <person name="Yadav A."/>
        </authorList>
    </citation>
    <scope>NUCLEOTIDE SEQUENCE [LARGE SCALE GENOMIC DNA]</scope>
    <source>
        <strain evidence="3 4">BA0156</strain>
    </source>
</reference>
<name>A0A6G8ICE8_9BURK</name>
<feature type="coiled-coil region" evidence="1">
    <location>
        <begin position="4"/>
        <end position="31"/>
    </location>
</feature>
<keyword evidence="1" id="KW-0175">Coiled coil</keyword>
<feature type="region of interest" description="Disordered" evidence="2">
    <location>
        <begin position="74"/>
        <end position="99"/>
    </location>
</feature>
<evidence type="ECO:0000256" key="1">
    <source>
        <dbReference type="SAM" id="Coils"/>
    </source>
</evidence>